<gene>
    <name evidence="1" type="ORF">GLOINDRAFT_26540</name>
</gene>
<protein>
    <submittedName>
        <fullName evidence="1">Uncharacterized protein</fullName>
    </submittedName>
</protein>
<reference evidence="1" key="1">
    <citation type="submission" date="2013-07" db="EMBL/GenBank/DDBJ databases">
        <title>The genome of an arbuscular mycorrhizal fungus provides insights into the evolution of the oldest plant symbiosis.</title>
        <authorList>
            <consortium name="DOE Joint Genome Institute"/>
            <person name="Tisserant E."/>
            <person name="Malbreil M."/>
            <person name="Kuo A."/>
            <person name="Kohler A."/>
            <person name="Symeonidi A."/>
            <person name="Balestrini R."/>
            <person name="Charron P."/>
            <person name="Duensing N."/>
            <person name="Frei-dit-Frey N."/>
            <person name="Gianinazzi-Pearson V."/>
            <person name="Gilbert B."/>
            <person name="Handa Y."/>
            <person name="Hijri M."/>
            <person name="Kaul R."/>
            <person name="Kawaguchi M."/>
            <person name="Krajinski F."/>
            <person name="Lammers P."/>
            <person name="Lapierre D."/>
            <person name="Masclaux F.G."/>
            <person name="Murat C."/>
            <person name="Morin E."/>
            <person name="Ndikumana S."/>
            <person name="Pagni M."/>
            <person name="Petitpierre D."/>
            <person name="Requena N."/>
            <person name="Rosikiewicz P."/>
            <person name="Riley R."/>
            <person name="Saito K."/>
            <person name="San Clemente H."/>
            <person name="Shapiro H."/>
            <person name="van Tuinen D."/>
            <person name="Becard G."/>
            <person name="Bonfante P."/>
            <person name="Paszkowski U."/>
            <person name="Shachar-Hill Y."/>
            <person name="Young J.P."/>
            <person name="Sanders I.R."/>
            <person name="Henrissat B."/>
            <person name="Rensing S.A."/>
            <person name="Grigoriev I.V."/>
            <person name="Corradi N."/>
            <person name="Roux C."/>
            <person name="Martin F."/>
        </authorList>
    </citation>
    <scope>NUCLEOTIDE SEQUENCE</scope>
    <source>
        <strain evidence="1">DAOM 197198</strain>
    </source>
</reference>
<sequence>MAFRIGKKTEERENKGIIKDKRSFALAEKIFVNAVYLKSEVEIIVYTAVKR</sequence>
<dbReference type="HOGENOM" id="CLU_3107547_0_0_1"/>
<name>U9U2Z2_RHIID</name>
<dbReference type="EMBL" id="KI284363">
    <property type="protein sequence ID" value="ESA12968.1"/>
    <property type="molecule type" value="Genomic_DNA"/>
</dbReference>
<evidence type="ECO:0000313" key="1">
    <source>
        <dbReference type="EMBL" id="ESA12968.1"/>
    </source>
</evidence>
<organism evidence="1">
    <name type="scientific">Rhizophagus irregularis (strain DAOM 181602 / DAOM 197198 / MUCL 43194)</name>
    <name type="common">Arbuscular mycorrhizal fungus</name>
    <name type="synonym">Glomus intraradices</name>
    <dbReference type="NCBI Taxonomy" id="747089"/>
    <lineage>
        <taxon>Eukaryota</taxon>
        <taxon>Fungi</taxon>
        <taxon>Fungi incertae sedis</taxon>
        <taxon>Mucoromycota</taxon>
        <taxon>Glomeromycotina</taxon>
        <taxon>Glomeromycetes</taxon>
        <taxon>Glomerales</taxon>
        <taxon>Glomeraceae</taxon>
        <taxon>Rhizophagus</taxon>
    </lineage>
</organism>
<dbReference type="AlphaFoldDB" id="U9U2Z2"/>
<proteinExistence type="predicted"/>
<accession>U9U2Z2</accession>